<dbReference type="Proteomes" id="UP000265715">
    <property type="component" value="Unassembled WGS sequence"/>
</dbReference>
<dbReference type="EMBL" id="QXDL01000066">
    <property type="protein sequence ID" value="RIH84914.1"/>
    <property type="molecule type" value="Genomic_DNA"/>
</dbReference>
<dbReference type="InterPro" id="IPR005744">
    <property type="entry name" value="Hy-lIII"/>
</dbReference>
<accession>A0A399EJM1</accession>
<dbReference type="PANTHER" id="PTHR20855">
    <property type="entry name" value="ADIPOR/PROGESTIN RECEPTOR-RELATED"/>
    <property type="match status" value="1"/>
</dbReference>
<dbReference type="GO" id="GO:0005886">
    <property type="term" value="C:plasma membrane"/>
    <property type="evidence" value="ECO:0007669"/>
    <property type="project" value="UniProtKB-SubCell"/>
</dbReference>
<dbReference type="InterPro" id="IPR004254">
    <property type="entry name" value="AdipoR/HlyIII-related"/>
</dbReference>
<evidence type="ECO:0000256" key="4">
    <source>
        <dbReference type="ARBA" id="ARBA00022692"/>
    </source>
</evidence>
<keyword evidence="6 8" id="KW-0472">Membrane</keyword>
<evidence type="ECO:0000256" key="8">
    <source>
        <dbReference type="SAM" id="Phobius"/>
    </source>
</evidence>
<feature type="transmembrane region" description="Helical" evidence="8">
    <location>
        <begin position="105"/>
        <end position="124"/>
    </location>
</feature>
<evidence type="ECO:0000313" key="10">
    <source>
        <dbReference type="Proteomes" id="UP000265715"/>
    </source>
</evidence>
<proteinExistence type="inferred from homology"/>
<gene>
    <name evidence="9" type="ORF">Mterra_01834</name>
</gene>
<feature type="transmembrane region" description="Helical" evidence="8">
    <location>
        <begin position="161"/>
        <end position="180"/>
    </location>
</feature>
<dbReference type="AlphaFoldDB" id="A0A399EJM1"/>
<evidence type="ECO:0000256" key="7">
    <source>
        <dbReference type="PIRSR" id="PIRSR604254-1"/>
    </source>
</evidence>
<organism evidence="9 10">
    <name type="scientific">Calidithermus terrae</name>
    <dbReference type="NCBI Taxonomy" id="1408545"/>
    <lineage>
        <taxon>Bacteria</taxon>
        <taxon>Thermotogati</taxon>
        <taxon>Deinococcota</taxon>
        <taxon>Deinococci</taxon>
        <taxon>Thermales</taxon>
        <taxon>Thermaceae</taxon>
        <taxon>Calidithermus</taxon>
    </lineage>
</organism>
<evidence type="ECO:0000313" key="9">
    <source>
        <dbReference type="EMBL" id="RIH84914.1"/>
    </source>
</evidence>
<feature type="transmembrane region" description="Helical" evidence="8">
    <location>
        <begin position="192"/>
        <end position="210"/>
    </location>
</feature>
<feature type="transmembrane region" description="Helical" evidence="8">
    <location>
        <begin position="43"/>
        <end position="67"/>
    </location>
</feature>
<keyword evidence="7" id="KW-0862">Zinc</keyword>
<keyword evidence="5 8" id="KW-1133">Transmembrane helix</keyword>
<dbReference type="NCBIfam" id="TIGR01065">
    <property type="entry name" value="hlyIII"/>
    <property type="match status" value="1"/>
</dbReference>
<evidence type="ECO:0000256" key="3">
    <source>
        <dbReference type="ARBA" id="ARBA00022475"/>
    </source>
</evidence>
<dbReference type="GO" id="GO:0046872">
    <property type="term" value="F:metal ion binding"/>
    <property type="evidence" value="ECO:0007669"/>
    <property type="project" value="UniProtKB-KW"/>
</dbReference>
<comment type="caution">
    <text evidence="9">The sequence shown here is derived from an EMBL/GenBank/DDBJ whole genome shotgun (WGS) entry which is preliminary data.</text>
</comment>
<name>A0A399EJM1_9DEIN</name>
<sequence length="212" mass="22929">MTATTHPPKVELLNALTHGLGAAASLAAGATLVVFSALTGDAWQVVSAAVFAATLVLMYLASSLYHAVQAPRAKRVLEILDHSAIYLLIAGTYTPFLLVTLNGPWGWSLFGVVWGLAALGVVFKSFATGRFERVSTLLYVAMGWLIVIAFPVLLAKITAWGLLWLVLGGLFYTAGTYFFLDKRLKYAHPIWHVFVLLGSTAHVVAVWSQVVR</sequence>
<feature type="transmembrane region" description="Helical" evidence="8">
    <location>
        <begin position="136"/>
        <end position="155"/>
    </location>
</feature>
<dbReference type="Pfam" id="PF03006">
    <property type="entry name" value="HlyIII"/>
    <property type="match status" value="1"/>
</dbReference>
<dbReference type="GO" id="GO:0140911">
    <property type="term" value="F:pore-forming activity"/>
    <property type="evidence" value="ECO:0007669"/>
    <property type="project" value="InterPro"/>
</dbReference>
<dbReference type="RefSeq" id="WP_119314944.1">
    <property type="nucleotide sequence ID" value="NZ_QXDL01000066.1"/>
</dbReference>
<keyword evidence="10" id="KW-1185">Reference proteome</keyword>
<feature type="binding site" evidence="7">
    <location>
        <position position="192"/>
    </location>
    <ligand>
        <name>Zn(2+)</name>
        <dbReference type="ChEBI" id="CHEBI:29105"/>
    </ligand>
</feature>
<dbReference type="OrthoDB" id="9813689at2"/>
<dbReference type="PANTHER" id="PTHR20855:SF3">
    <property type="entry name" value="LD03007P"/>
    <property type="match status" value="1"/>
</dbReference>
<evidence type="ECO:0000256" key="2">
    <source>
        <dbReference type="ARBA" id="ARBA00008488"/>
    </source>
</evidence>
<comment type="similarity">
    <text evidence="2">Belongs to the UPF0073 (Hly-III) family.</text>
</comment>
<protein>
    <submittedName>
        <fullName evidence="9">Channel protein, hemolysin III family</fullName>
    </submittedName>
</protein>
<keyword evidence="4 8" id="KW-0812">Transmembrane</keyword>
<feature type="binding site" evidence="7">
    <location>
        <position position="66"/>
    </location>
    <ligand>
        <name>Zn(2+)</name>
        <dbReference type="ChEBI" id="CHEBI:29105"/>
    </ligand>
</feature>
<comment type="subcellular location">
    <subcellularLocation>
        <location evidence="1">Cell membrane</location>
        <topology evidence="1">Multi-pass membrane protein</topology>
    </subcellularLocation>
</comment>
<feature type="binding site" evidence="7">
    <location>
        <position position="188"/>
    </location>
    <ligand>
        <name>Zn(2+)</name>
        <dbReference type="ChEBI" id="CHEBI:29105"/>
    </ligand>
</feature>
<keyword evidence="3" id="KW-1003">Cell membrane</keyword>
<evidence type="ECO:0000256" key="1">
    <source>
        <dbReference type="ARBA" id="ARBA00004651"/>
    </source>
</evidence>
<evidence type="ECO:0000256" key="6">
    <source>
        <dbReference type="ARBA" id="ARBA00023136"/>
    </source>
</evidence>
<reference evidence="9 10" key="1">
    <citation type="submission" date="2018-08" db="EMBL/GenBank/DDBJ databases">
        <title>Meiothermus terrae DSM 26712 genome sequencing project.</title>
        <authorList>
            <person name="Da Costa M.S."/>
            <person name="Albuquerque L."/>
            <person name="Raposo P."/>
            <person name="Froufe H.J.C."/>
            <person name="Barroso C.S."/>
            <person name="Egas C."/>
        </authorList>
    </citation>
    <scope>NUCLEOTIDE SEQUENCE [LARGE SCALE GENOMIC DNA]</scope>
    <source>
        <strain evidence="9 10">DSM 26712</strain>
    </source>
</reference>
<keyword evidence="7" id="KW-0479">Metal-binding</keyword>
<feature type="transmembrane region" description="Helical" evidence="8">
    <location>
        <begin position="79"/>
        <end position="99"/>
    </location>
</feature>
<feature type="transmembrane region" description="Helical" evidence="8">
    <location>
        <begin position="12"/>
        <end position="37"/>
    </location>
</feature>
<evidence type="ECO:0000256" key="5">
    <source>
        <dbReference type="ARBA" id="ARBA00022989"/>
    </source>
</evidence>